<dbReference type="Proteomes" id="UP000649573">
    <property type="component" value="Unassembled WGS sequence"/>
</dbReference>
<reference evidence="2" key="1">
    <citation type="journal article" date="2019" name="Int. J. Syst. Evol. Microbiol.">
        <title>The Global Catalogue of Microorganisms (GCM) 10K type strain sequencing project: providing services to taxonomists for standard genome sequencing and annotation.</title>
        <authorList>
            <consortium name="The Broad Institute Genomics Platform"/>
            <consortium name="The Broad Institute Genome Sequencing Center for Infectious Disease"/>
            <person name="Wu L."/>
            <person name="Ma J."/>
        </authorList>
    </citation>
    <scope>NUCLEOTIDE SEQUENCE [LARGE SCALE GENOMIC DNA]</scope>
    <source>
        <strain evidence="2">JCM 3296</strain>
    </source>
</reference>
<sequence>MALLLETGGGSELVVGAGELLLGGGGSELDGGCSASTATIATAAIG</sequence>
<proteinExistence type="predicted"/>
<evidence type="ECO:0000313" key="1">
    <source>
        <dbReference type="EMBL" id="GGU71190.1"/>
    </source>
</evidence>
<protein>
    <submittedName>
        <fullName evidence="1">Uncharacterized protein</fullName>
    </submittedName>
</protein>
<evidence type="ECO:0000313" key="2">
    <source>
        <dbReference type="Proteomes" id="UP000649573"/>
    </source>
</evidence>
<name>A0ABQ2V7J5_9PSEU</name>
<keyword evidence="2" id="KW-1185">Reference proteome</keyword>
<dbReference type="EMBL" id="BMRE01000049">
    <property type="protein sequence ID" value="GGU71190.1"/>
    <property type="molecule type" value="Genomic_DNA"/>
</dbReference>
<comment type="caution">
    <text evidence="1">The sequence shown here is derived from an EMBL/GenBank/DDBJ whole genome shotgun (WGS) entry which is preliminary data.</text>
</comment>
<organism evidence="1 2">
    <name type="scientific">Lentzea flava</name>
    <dbReference type="NCBI Taxonomy" id="103732"/>
    <lineage>
        <taxon>Bacteria</taxon>
        <taxon>Bacillati</taxon>
        <taxon>Actinomycetota</taxon>
        <taxon>Actinomycetes</taxon>
        <taxon>Pseudonocardiales</taxon>
        <taxon>Pseudonocardiaceae</taxon>
        <taxon>Lentzea</taxon>
    </lineage>
</organism>
<accession>A0ABQ2V7J5</accession>
<gene>
    <name evidence="1" type="ORF">GCM10010178_73510</name>
</gene>